<keyword evidence="6 8" id="KW-0408">Iron</keyword>
<dbReference type="InterPro" id="IPR050121">
    <property type="entry name" value="Cytochrome_P450_monoxygenase"/>
</dbReference>
<feature type="binding site" description="axial binding residue" evidence="8">
    <location>
        <position position="485"/>
    </location>
    <ligand>
        <name>heme</name>
        <dbReference type="ChEBI" id="CHEBI:30413"/>
    </ligand>
    <ligandPart>
        <name>Fe</name>
        <dbReference type="ChEBI" id="CHEBI:18248"/>
    </ligandPart>
</feature>
<dbReference type="InterPro" id="IPR036396">
    <property type="entry name" value="Cyt_P450_sf"/>
</dbReference>
<evidence type="ECO:0000256" key="4">
    <source>
        <dbReference type="ARBA" id="ARBA00022723"/>
    </source>
</evidence>
<sequence length="556" mass="62533">MALNARSSPLLGVSLLVGVATLFATAFLKLYRARMLLIERRRKGLPVAPGHSFWFGHLLYLKGYLDRIPKDAHYQYAFGQIGVDNFPESGAYYIDLWPMTGITLVIISPKIGAQVTQTIPQLNCNRPKLLSRFFLPITGGPSMFDVNEAAWKPWRSVFNKGFHSDHISSLVPEIANEILVYVGTLRAAAKKGEMVFLEPITLRFMIDVIGKTILNSSLGSQKGYNALADGMLSQIQWWHNANNELNPFAKLNFVRAFMQWKNSRQMNQYIGAELDKRYEEYKADVSSNSQSLSVIDLVLRAYLSGPYKSKSPPAKLDDEFRDLAIRQIRLFVFAGHDSTASTICYIFHALSKHAEVLARLRQEHDEVLGPDPSPEAAASKISENPRLANNLPYTLAVIKEAMRLYPPAGASRDGVVGVDLKDDAGNPCPTDHTILWILHPEVHQWKKYWVRGDEFLPERWMVPADHSLHPIPGTWRPFEVGPRNCIAQAMVMLELRVLLACVARTLDIKPAFDEYDAKRGVKTDKLLVHGERAYQIERGASHPVGGYPCRISLVQD</sequence>
<keyword evidence="9" id="KW-0472">Membrane</keyword>
<evidence type="ECO:0000256" key="9">
    <source>
        <dbReference type="SAM" id="Phobius"/>
    </source>
</evidence>
<dbReference type="InterPro" id="IPR001128">
    <property type="entry name" value="Cyt_P450"/>
</dbReference>
<dbReference type="GO" id="GO:0020037">
    <property type="term" value="F:heme binding"/>
    <property type="evidence" value="ECO:0007669"/>
    <property type="project" value="InterPro"/>
</dbReference>
<evidence type="ECO:0000256" key="8">
    <source>
        <dbReference type="PIRSR" id="PIRSR602401-1"/>
    </source>
</evidence>
<gene>
    <name evidence="10" type="ORF">GRF29_44g1157108</name>
</gene>
<organism evidence="10 11">
    <name type="scientific">Pseudopithomyces chartarum</name>
    <dbReference type="NCBI Taxonomy" id="1892770"/>
    <lineage>
        <taxon>Eukaryota</taxon>
        <taxon>Fungi</taxon>
        <taxon>Dikarya</taxon>
        <taxon>Ascomycota</taxon>
        <taxon>Pezizomycotina</taxon>
        <taxon>Dothideomycetes</taxon>
        <taxon>Pleosporomycetidae</taxon>
        <taxon>Pleosporales</taxon>
        <taxon>Massarineae</taxon>
        <taxon>Didymosphaeriaceae</taxon>
        <taxon>Pseudopithomyces</taxon>
    </lineage>
</organism>
<keyword evidence="11" id="KW-1185">Reference proteome</keyword>
<evidence type="ECO:0000256" key="6">
    <source>
        <dbReference type="ARBA" id="ARBA00023004"/>
    </source>
</evidence>
<name>A0AAN6M2K1_9PLEO</name>
<comment type="caution">
    <text evidence="10">The sequence shown here is derived from an EMBL/GenBank/DDBJ whole genome shotgun (WGS) entry which is preliminary data.</text>
</comment>
<dbReference type="CDD" id="cd11051">
    <property type="entry name" value="CYP59-like"/>
    <property type="match status" value="1"/>
</dbReference>
<dbReference type="EMBL" id="WVTA01000005">
    <property type="protein sequence ID" value="KAK3209940.1"/>
    <property type="molecule type" value="Genomic_DNA"/>
</dbReference>
<evidence type="ECO:0000313" key="10">
    <source>
        <dbReference type="EMBL" id="KAK3209940.1"/>
    </source>
</evidence>
<reference evidence="10 11" key="1">
    <citation type="submission" date="2021-02" db="EMBL/GenBank/DDBJ databases">
        <title>Genome assembly of Pseudopithomyces chartarum.</title>
        <authorList>
            <person name="Jauregui R."/>
            <person name="Singh J."/>
            <person name="Voisey C."/>
        </authorList>
    </citation>
    <scope>NUCLEOTIDE SEQUENCE [LARGE SCALE GENOMIC DNA]</scope>
    <source>
        <strain evidence="10 11">AGR01</strain>
    </source>
</reference>
<dbReference type="Gene3D" id="1.10.630.10">
    <property type="entry name" value="Cytochrome P450"/>
    <property type="match status" value="1"/>
</dbReference>
<dbReference type="AlphaFoldDB" id="A0AAN6M2K1"/>
<dbReference type="PRINTS" id="PR00463">
    <property type="entry name" value="EP450I"/>
</dbReference>
<dbReference type="GO" id="GO:0005506">
    <property type="term" value="F:iron ion binding"/>
    <property type="evidence" value="ECO:0007669"/>
    <property type="project" value="InterPro"/>
</dbReference>
<keyword evidence="9" id="KW-1133">Transmembrane helix</keyword>
<evidence type="ECO:0000256" key="3">
    <source>
        <dbReference type="ARBA" id="ARBA00022617"/>
    </source>
</evidence>
<dbReference type="Pfam" id="PF00067">
    <property type="entry name" value="p450"/>
    <property type="match status" value="1"/>
</dbReference>
<evidence type="ECO:0000313" key="11">
    <source>
        <dbReference type="Proteomes" id="UP001280581"/>
    </source>
</evidence>
<evidence type="ECO:0000256" key="5">
    <source>
        <dbReference type="ARBA" id="ARBA00023002"/>
    </source>
</evidence>
<dbReference type="InterPro" id="IPR002401">
    <property type="entry name" value="Cyt_P450_E_grp-I"/>
</dbReference>
<comment type="cofactor">
    <cofactor evidence="1 8">
        <name>heme</name>
        <dbReference type="ChEBI" id="CHEBI:30413"/>
    </cofactor>
</comment>
<evidence type="ECO:0000256" key="7">
    <source>
        <dbReference type="ARBA" id="ARBA00023033"/>
    </source>
</evidence>
<keyword evidence="7" id="KW-0503">Monooxygenase</keyword>
<keyword evidence="3 8" id="KW-0349">Heme</keyword>
<dbReference type="GO" id="GO:0004497">
    <property type="term" value="F:monooxygenase activity"/>
    <property type="evidence" value="ECO:0007669"/>
    <property type="project" value="UniProtKB-KW"/>
</dbReference>
<evidence type="ECO:0000256" key="2">
    <source>
        <dbReference type="ARBA" id="ARBA00005179"/>
    </source>
</evidence>
<keyword evidence="9" id="KW-0812">Transmembrane</keyword>
<accession>A0AAN6M2K1</accession>
<keyword evidence="4 8" id="KW-0479">Metal-binding</keyword>
<comment type="pathway">
    <text evidence="2">Secondary metabolite biosynthesis.</text>
</comment>
<dbReference type="GO" id="GO:0016705">
    <property type="term" value="F:oxidoreductase activity, acting on paired donors, with incorporation or reduction of molecular oxygen"/>
    <property type="evidence" value="ECO:0007669"/>
    <property type="project" value="InterPro"/>
</dbReference>
<dbReference type="PANTHER" id="PTHR24305">
    <property type="entry name" value="CYTOCHROME P450"/>
    <property type="match status" value="1"/>
</dbReference>
<proteinExistence type="predicted"/>
<dbReference type="PRINTS" id="PR00385">
    <property type="entry name" value="P450"/>
</dbReference>
<dbReference type="PANTHER" id="PTHR24305:SF107">
    <property type="entry name" value="P450, PUTATIVE (EUROFUNG)-RELATED"/>
    <property type="match status" value="1"/>
</dbReference>
<feature type="transmembrane region" description="Helical" evidence="9">
    <location>
        <begin position="12"/>
        <end position="31"/>
    </location>
</feature>
<evidence type="ECO:0000256" key="1">
    <source>
        <dbReference type="ARBA" id="ARBA00001971"/>
    </source>
</evidence>
<keyword evidence="5" id="KW-0560">Oxidoreductase</keyword>
<protein>
    <recommendedName>
        <fullName evidence="12">Sterigmatocystin biosynthesis P450 monooxygenase StcS</fullName>
    </recommendedName>
</protein>
<dbReference type="Proteomes" id="UP001280581">
    <property type="component" value="Unassembled WGS sequence"/>
</dbReference>
<dbReference type="SUPFAM" id="SSF48264">
    <property type="entry name" value="Cytochrome P450"/>
    <property type="match status" value="1"/>
</dbReference>
<evidence type="ECO:0008006" key="12">
    <source>
        <dbReference type="Google" id="ProtNLM"/>
    </source>
</evidence>